<dbReference type="FunFam" id="3.50.30.50:FF:000001">
    <property type="entry name" value="Kynurenine formamidase"/>
    <property type="match status" value="1"/>
</dbReference>
<evidence type="ECO:0000313" key="12">
    <source>
        <dbReference type="EMBL" id="VZO39807.1"/>
    </source>
</evidence>
<protein>
    <recommendedName>
        <fullName evidence="5">Kynurenine formamidase</fullName>
        <ecNumber evidence="4">3.5.1.9</ecNumber>
    </recommendedName>
</protein>
<dbReference type="Gene3D" id="3.50.30.50">
    <property type="entry name" value="Putative cyclase"/>
    <property type="match status" value="1"/>
</dbReference>
<dbReference type="PANTHER" id="PTHR31118">
    <property type="entry name" value="CYCLASE-LIKE PROTEIN 2"/>
    <property type="match status" value="1"/>
</dbReference>
<evidence type="ECO:0000256" key="11">
    <source>
        <dbReference type="ARBA" id="ARBA00060547"/>
    </source>
</evidence>
<dbReference type="RefSeq" id="WP_133109422.1">
    <property type="nucleotide sequence ID" value="NZ_CACRYJ010000064.1"/>
</dbReference>
<dbReference type="Proteomes" id="UP000419743">
    <property type="component" value="Unassembled WGS sequence"/>
</dbReference>
<name>A0A7M4DQR3_9MICO</name>
<dbReference type="GO" id="GO:0004061">
    <property type="term" value="F:arylformamidase activity"/>
    <property type="evidence" value="ECO:0007669"/>
    <property type="project" value="UniProtKB-EC"/>
</dbReference>
<keyword evidence="9" id="KW-0823">Tryptophan catabolism</keyword>
<comment type="pathway">
    <text evidence="11">Amino-acid degradation; L-tryptophan degradation via kynurenine pathway; L-kynurenine from L-tryptophan: step 2/2.</text>
</comment>
<evidence type="ECO:0000256" key="6">
    <source>
        <dbReference type="ARBA" id="ARBA00022723"/>
    </source>
</evidence>
<proteinExistence type="predicted"/>
<evidence type="ECO:0000256" key="7">
    <source>
        <dbReference type="ARBA" id="ARBA00022801"/>
    </source>
</evidence>
<evidence type="ECO:0000256" key="9">
    <source>
        <dbReference type="ARBA" id="ARBA00023079"/>
    </source>
</evidence>
<accession>A0A7M4DQR3</accession>
<comment type="catalytic activity">
    <reaction evidence="10">
        <text>N-formyl-L-kynurenine + H2O = L-kynurenine + formate + H(+)</text>
        <dbReference type="Rhea" id="RHEA:13009"/>
        <dbReference type="ChEBI" id="CHEBI:15377"/>
        <dbReference type="ChEBI" id="CHEBI:15378"/>
        <dbReference type="ChEBI" id="CHEBI:15740"/>
        <dbReference type="ChEBI" id="CHEBI:57959"/>
        <dbReference type="ChEBI" id="CHEBI:58629"/>
        <dbReference type="EC" id="3.5.1.9"/>
    </reaction>
</comment>
<dbReference type="EMBL" id="CACRYJ010000064">
    <property type="protein sequence ID" value="VZO39807.1"/>
    <property type="molecule type" value="Genomic_DNA"/>
</dbReference>
<keyword evidence="13" id="KW-1185">Reference proteome</keyword>
<dbReference type="GO" id="GO:0019441">
    <property type="term" value="P:L-tryptophan catabolic process to kynurenine"/>
    <property type="evidence" value="ECO:0007669"/>
    <property type="project" value="InterPro"/>
</dbReference>
<gene>
    <name evidence="12" type="primary">kynB_2</name>
    <name evidence="12" type="ORF">HALOF300_04504</name>
</gene>
<evidence type="ECO:0000256" key="5">
    <source>
        <dbReference type="ARBA" id="ARBA00014889"/>
    </source>
</evidence>
<dbReference type="EC" id="3.5.1.9" evidence="4"/>
<reference evidence="12 13" key="1">
    <citation type="submission" date="2019-11" db="EMBL/GenBank/DDBJ databases">
        <authorList>
            <person name="Criscuolo A."/>
        </authorList>
    </citation>
    <scope>NUCLEOTIDE SEQUENCE [LARGE SCALE GENOMIC DNA]</scope>
    <source>
        <strain evidence="12">CIP111667</strain>
    </source>
</reference>
<dbReference type="AlphaFoldDB" id="A0A7M4DQR3"/>
<organism evidence="12 13">
    <name type="scientific">Occultella aeris</name>
    <dbReference type="NCBI Taxonomy" id="2761496"/>
    <lineage>
        <taxon>Bacteria</taxon>
        <taxon>Bacillati</taxon>
        <taxon>Actinomycetota</taxon>
        <taxon>Actinomycetes</taxon>
        <taxon>Micrococcales</taxon>
        <taxon>Ruaniaceae</taxon>
        <taxon>Occultella</taxon>
    </lineage>
</organism>
<comment type="caution">
    <text evidence="12">The sequence shown here is derived from an EMBL/GenBank/DDBJ whole genome shotgun (WGS) entry which is preliminary data.</text>
</comment>
<comment type="cofactor">
    <cofactor evidence="1">
        <name>Zn(2+)</name>
        <dbReference type="ChEBI" id="CHEBI:29105"/>
    </cofactor>
</comment>
<evidence type="ECO:0000256" key="1">
    <source>
        <dbReference type="ARBA" id="ARBA00001947"/>
    </source>
</evidence>
<keyword evidence="7 12" id="KW-0378">Hydrolase</keyword>
<dbReference type="GO" id="GO:0046872">
    <property type="term" value="F:metal ion binding"/>
    <property type="evidence" value="ECO:0007669"/>
    <property type="project" value="UniProtKB-KW"/>
</dbReference>
<comment type="subunit">
    <text evidence="3">Homodimer.</text>
</comment>
<evidence type="ECO:0000256" key="10">
    <source>
        <dbReference type="ARBA" id="ARBA00048496"/>
    </source>
</evidence>
<comment type="function">
    <text evidence="2">Catalyzes the hydrolysis of N-formyl-L-kynurenine to L-kynurenine, the second step in the kynurenine pathway of tryptophan degradation.</text>
</comment>
<evidence type="ECO:0000256" key="3">
    <source>
        <dbReference type="ARBA" id="ARBA00011738"/>
    </source>
</evidence>
<evidence type="ECO:0000256" key="8">
    <source>
        <dbReference type="ARBA" id="ARBA00022833"/>
    </source>
</evidence>
<dbReference type="SUPFAM" id="SSF102198">
    <property type="entry name" value="Putative cyclase"/>
    <property type="match status" value="1"/>
</dbReference>
<dbReference type="Pfam" id="PF04199">
    <property type="entry name" value="Cyclase"/>
    <property type="match status" value="1"/>
</dbReference>
<evidence type="ECO:0000256" key="2">
    <source>
        <dbReference type="ARBA" id="ARBA00002204"/>
    </source>
</evidence>
<sequence length="216" mass="22825">MSALSTSLGPIIDISAPILPGMASWEDRFPPEVRWHSRHRPGERTAHSSWLLNSHTGTHVDAPYHHLAGGARIGGQSLAPLIGRCRVAEVAAPTGTIEAAEIDALQPQPQERLLLRTPAPARAGESFDPHFRALSGAAAERLVTAGVALIGIDAPSIEPFGSTDRAVHHTLLGADVTVVEGLVLHHVDPGEYLLICLPLPLAEAEASPSRAVLLPL</sequence>
<keyword evidence="6" id="KW-0479">Metal-binding</keyword>
<keyword evidence="8" id="KW-0862">Zinc</keyword>
<evidence type="ECO:0000313" key="13">
    <source>
        <dbReference type="Proteomes" id="UP000419743"/>
    </source>
</evidence>
<dbReference type="PANTHER" id="PTHR31118:SF32">
    <property type="entry name" value="KYNURENINE FORMAMIDASE"/>
    <property type="match status" value="1"/>
</dbReference>
<evidence type="ECO:0000256" key="4">
    <source>
        <dbReference type="ARBA" id="ARBA00012930"/>
    </source>
</evidence>
<dbReference type="InterPro" id="IPR037175">
    <property type="entry name" value="KFase_sf"/>
</dbReference>
<dbReference type="InterPro" id="IPR007325">
    <property type="entry name" value="KFase/CYL"/>
</dbReference>